<dbReference type="EC" id="1.1.1.3" evidence="4"/>
<dbReference type="GO" id="GO:0004412">
    <property type="term" value="F:homoserine dehydrogenase activity"/>
    <property type="evidence" value="ECO:0007669"/>
    <property type="project" value="UniProtKB-EC"/>
</dbReference>
<name>A0A239KUA2_EKHLU</name>
<feature type="binding site" evidence="11">
    <location>
        <position position="182"/>
    </location>
    <ligand>
        <name>L-homoserine</name>
        <dbReference type="ChEBI" id="CHEBI:57476"/>
    </ligand>
</feature>
<dbReference type="UniPathway" id="UPA00051">
    <property type="reaction ID" value="UER00465"/>
</dbReference>
<dbReference type="InterPro" id="IPR005106">
    <property type="entry name" value="Asp/hSer_DH_NAD-bd"/>
</dbReference>
<dbReference type="PANTHER" id="PTHR43331:SF1">
    <property type="entry name" value="HOMOSERINE DEHYDROGENASE"/>
    <property type="match status" value="1"/>
</dbReference>
<dbReference type="AlphaFoldDB" id="A0A239KUA2"/>
<evidence type="ECO:0000256" key="7">
    <source>
        <dbReference type="ARBA" id="ARBA00022697"/>
    </source>
</evidence>
<dbReference type="NCBIfam" id="NF004976">
    <property type="entry name" value="PRK06349.1"/>
    <property type="match status" value="1"/>
</dbReference>
<organism evidence="14 15">
    <name type="scientific">Ekhidna lutea</name>
    <dbReference type="NCBI Taxonomy" id="447679"/>
    <lineage>
        <taxon>Bacteria</taxon>
        <taxon>Pseudomonadati</taxon>
        <taxon>Bacteroidota</taxon>
        <taxon>Cytophagia</taxon>
        <taxon>Cytophagales</taxon>
        <taxon>Reichenbachiellaceae</taxon>
        <taxon>Ekhidna</taxon>
    </lineage>
</organism>
<keyword evidence="9" id="KW-0486">Methionine biosynthesis</keyword>
<dbReference type="Pfam" id="PF00742">
    <property type="entry name" value="Homoserine_dh"/>
    <property type="match status" value="1"/>
</dbReference>
<dbReference type="Proteomes" id="UP000198393">
    <property type="component" value="Unassembled WGS sequence"/>
</dbReference>
<gene>
    <name evidence="14" type="ORF">SAMN05421640_2863</name>
</gene>
<feature type="binding site" evidence="11">
    <location>
        <begin position="11"/>
        <end position="16"/>
    </location>
    <ligand>
        <name>NADP(+)</name>
        <dbReference type="ChEBI" id="CHEBI:58349"/>
    </ligand>
</feature>
<evidence type="ECO:0000256" key="8">
    <source>
        <dbReference type="ARBA" id="ARBA00023002"/>
    </source>
</evidence>
<dbReference type="PANTHER" id="PTHR43331">
    <property type="entry name" value="HOMOSERINE DEHYDROGENASE"/>
    <property type="match status" value="1"/>
</dbReference>
<keyword evidence="11" id="KW-0521">NADP</keyword>
<evidence type="ECO:0000256" key="4">
    <source>
        <dbReference type="ARBA" id="ARBA00013213"/>
    </source>
</evidence>
<evidence type="ECO:0000256" key="1">
    <source>
        <dbReference type="ARBA" id="ARBA00005056"/>
    </source>
</evidence>
<dbReference type="InterPro" id="IPR001342">
    <property type="entry name" value="HDH_cat"/>
</dbReference>
<dbReference type="UniPathway" id="UPA00050">
    <property type="reaction ID" value="UER00063"/>
</dbReference>
<comment type="pathway">
    <text evidence="2">Amino-acid biosynthesis; L-methionine biosynthesis via de novo pathway; L-homoserine from L-aspartate: step 3/3.</text>
</comment>
<dbReference type="RefSeq" id="WP_089357538.1">
    <property type="nucleotide sequence ID" value="NZ_FZPD01000004.1"/>
</dbReference>
<evidence type="ECO:0000256" key="10">
    <source>
        <dbReference type="PIRSR" id="PIRSR036497-1"/>
    </source>
</evidence>
<feature type="active site" description="Proton donor" evidence="10">
    <location>
        <position position="197"/>
    </location>
</feature>
<keyword evidence="7" id="KW-0791">Threonine biosynthesis</keyword>
<evidence type="ECO:0000256" key="11">
    <source>
        <dbReference type="PIRSR" id="PIRSR036497-2"/>
    </source>
</evidence>
<dbReference type="FunFam" id="3.30.360.10:FF:000005">
    <property type="entry name" value="Homoserine dehydrogenase"/>
    <property type="match status" value="1"/>
</dbReference>
<dbReference type="InterPro" id="IPR022697">
    <property type="entry name" value="HDH_short"/>
</dbReference>
<proteinExistence type="inferred from homology"/>
<evidence type="ECO:0000256" key="5">
    <source>
        <dbReference type="ARBA" id="ARBA00013376"/>
    </source>
</evidence>
<dbReference type="PIRSF" id="PIRSF036497">
    <property type="entry name" value="HDH_short"/>
    <property type="match status" value="1"/>
</dbReference>
<sequence length="325" mass="36169">MKTPEKIGLFGFGTVGKGFYENLKKQPNLPAIISKVCVKRLDLPRIGHELYFTNDPEELLSDPELDIIIELIDDPEAAKIYVEKALASGKHVISANKKMIGDSLDEVDRWHQRFTGNFLYEAAVGGGIPIVHAIDGFYRDQEILKIRGILNGSSNYILTQMQLQNWTYEKALKDAQLKGFAERYPSLDVSGMDASYKLSILAYHAFGKVPSMKSFEVHSIEEVSKEDIKKAKMKNRKIKPIATLTLQDSEINCIIKPEAVGPNDEFYSVDYENNAVSVETLISGKHVAVGKGAGSLPTGSSVIEDLKRLLQGYNYQVGKRVKTVV</sequence>
<dbReference type="EMBL" id="FZPD01000004">
    <property type="protein sequence ID" value="SNT20814.1"/>
    <property type="molecule type" value="Genomic_DNA"/>
</dbReference>
<evidence type="ECO:0000313" key="14">
    <source>
        <dbReference type="EMBL" id="SNT20814.1"/>
    </source>
</evidence>
<evidence type="ECO:0000313" key="15">
    <source>
        <dbReference type="Proteomes" id="UP000198393"/>
    </source>
</evidence>
<reference evidence="14 15" key="1">
    <citation type="submission" date="2017-06" db="EMBL/GenBank/DDBJ databases">
        <authorList>
            <person name="Kim H.J."/>
            <person name="Triplett B.A."/>
        </authorList>
    </citation>
    <scope>NUCLEOTIDE SEQUENCE [LARGE SCALE GENOMIC DNA]</scope>
    <source>
        <strain evidence="14 15">DSM 19307</strain>
    </source>
</reference>
<feature type="domain" description="Homoserine dehydrogenase catalytic" evidence="12">
    <location>
        <begin position="129"/>
        <end position="306"/>
    </location>
</feature>
<keyword evidence="15" id="KW-1185">Reference proteome</keyword>
<dbReference type="Gene3D" id="3.40.50.720">
    <property type="entry name" value="NAD(P)-binding Rossmann-like Domain"/>
    <property type="match status" value="1"/>
</dbReference>
<feature type="domain" description="Aspartate/homoserine dehydrogenase NAD-binding" evidence="13">
    <location>
        <begin position="11"/>
        <end position="102"/>
    </location>
</feature>
<keyword evidence="8" id="KW-0560">Oxidoreductase</keyword>
<evidence type="ECO:0000256" key="6">
    <source>
        <dbReference type="ARBA" id="ARBA00022605"/>
    </source>
</evidence>
<evidence type="ECO:0000259" key="13">
    <source>
        <dbReference type="Pfam" id="PF03447"/>
    </source>
</evidence>
<dbReference type="GO" id="GO:0009088">
    <property type="term" value="P:threonine biosynthetic process"/>
    <property type="evidence" value="ECO:0007669"/>
    <property type="project" value="UniProtKB-UniPathway"/>
</dbReference>
<keyword evidence="6" id="KW-0028">Amino-acid biosynthesis</keyword>
<feature type="binding site" evidence="11">
    <location>
        <position position="97"/>
    </location>
    <ligand>
        <name>NADPH</name>
        <dbReference type="ChEBI" id="CHEBI:57783"/>
    </ligand>
</feature>
<dbReference type="Gene3D" id="3.30.360.10">
    <property type="entry name" value="Dihydrodipicolinate Reductase, domain 2"/>
    <property type="match status" value="1"/>
</dbReference>
<evidence type="ECO:0000256" key="2">
    <source>
        <dbReference type="ARBA" id="ARBA00005062"/>
    </source>
</evidence>
<evidence type="ECO:0000256" key="9">
    <source>
        <dbReference type="ARBA" id="ARBA00023167"/>
    </source>
</evidence>
<dbReference type="GO" id="GO:0050661">
    <property type="term" value="F:NADP binding"/>
    <property type="evidence" value="ECO:0007669"/>
    <property type="project" value="InterPro"/>
</dbReference>
<accession>A0A239KUA2</accession>
<protein>
    <recommendedName>
        <fullName evidence="5">Homoserine dehydrogenase</fullName>
        <ecNumber evidence="4">1.1.1.3</ecNumber>
    </recommendedName>
</protein>
<dbReference type="Pfam" id="PF03447">
    <property type="entry name" value="NAD_binding_3"/>
    <property type="match status" value="1"/>
</dbReference>
<comment type="pathway">
    <text evidence="1">Amino-acid biosynthesis; L-threonine biosynthesis; L-threonine from L-aspartate: step 3/5.</text>
</comment>
<dbReference type="SUPFAM" id="SSF55347">
    <property type="entry name" value="Glyceraldehyde-3-phosphate dehydrogenase-like, C-terminal domain"/>
    <property type="match status" value="1"/>
</dbReference>
<evidence type="ECO:0000256" key="3">
    <source>
        <dbReference type="ARBA" id="ARBA00006753"/>
    </source>
</evidence>
<comment type="similarity">
    <text evidence="3">Belongs to the homoserine dehydrogenase family.</text>
</comment>
<dbReference type="SUPFAM" id="SSF51735">
    <property type="entry name" value="NAD(P)-binding Rossmann-fold domains"/>
    <property type="match status" value="1"/>
</dbReference>
<dbReference type="OrthoDB" id="9808167at2"/>
<evidence type="ECO:0000259" key="12">
    <source>
        <dbReference type="Pfam" id="PF00742"/>
    </source>
</evidence>
<dbReference type="InterPro" id="IPR036291">
    <property type="entry name" value="NAD(P)-bd_dom_sf"/>
</dbReference>
<dbReference type="GO" id="GO:0009086">
    <property type="term" value="P:methionine biosynthetic process"/>
    <property type="evidence" value="ECO:0007669"/>
    <property type="project" value="UniProtKB-KW"/>
</dbReference>